<keyword evidence="1" id="KW-0175">Coiled coil</keyword>
<dbReference type="EMBL" id="MN738980">
    <property type="protein sequence ID" value="QHT33912.1"/>
    <property type="molecule type" value="Genomic_DNA"/>
</dbReference>
<evidence type="ECO:0000256" key="1">
    <source>
        <dbReference type="SAM" id="Coils"/>
    </source>
</evidence>
<accession>A0A6C0EYR0</accession>
<protein>
    <submittedName>
        <fullName evidence="2">Uncharacterized protein</fullName>
    </submittedName>
</protein>
<evidence type="ECO:0000313" key="2">
    <source>
        <dbReference type="EMBL" id="QHT33912.1"/>
    </source>
</evidence>
<sequence>MEDMQIYFKKINKTFRNIANDYTILCSKLQFCVDNDILKYDNLLDLEVSMNDLSINLQSVLYTIAQVEANEISKKELEEELQNKQKTNKLVDSTLVNMMPLFFMCLMIADKDSILHTSPLGKAIIANSKPSSQATPVLKQTDIRQFYPPFMELD</sequence>
<organism evidence="2">
    <name type="scientific">viral metagenome</name>
    <dbReference type="NCBI Taxonomy" id="1070528"/>
    <lineage>
        <taxon>unclassified sequences</taxon>
        <taxon>metagenomes</taxon>
        <taxon>organismal metagenomes</taxon>
    </lineage>
</organism>
<reference evidence="2" key="1">
    <citation type="journal article" date="2020" name="Nature">
        <title>Giant virus diversity and host interactions through global metagenomics.</title>
        <authorList>
            <person name="Schulz F."/>
            <person name="Roux S."/>
            <person name="Paez-Espino D."/>
            <person name="Jungbluth S."/>
            <person name="Walsh D.A."/>
            <person name="Denef V.J."/>
            <person name="McMahon K.D."/>
            <person name="Konstantinidis K.T."/>
            <person name="Eloe-Fadrosh E.A."/>
            <person name="Kyrpides N.C."/>
            <person name="Woyke T."/>
        </authorList>
    </citation>
    <scope>NUCLEOTIDE SEQUENCE</scope>
    <source>
        <strain evidence="2">GVMAG-M-3300009161-52</strain>
    </source>
</reference>
<feature type="coiled-coil region" evidence="1">
    <location>
        <begin position="67"/>
        <end position="94"/>
    </location>
</feature>
<proteinExistence type="predicted"/>
<name>A0A6C0EYR0_9ZZZZ</name>
<dbReference type="AlphaFoldDB" id="A0A6C0EYR0"/>